<feature type="compositionally biased region" description="Basic and acidic residues" evidence="1">
    <location>
        <begin position="1"/>
        <end position="57"/>
    </location>
</feature>
<proteinExistence type="predicted"/>
<accession>A0A392NXK0</accession>
<dbReference type="EMBL" id="LXQA010055702">
    <property type="protein sequence ID" value="MCI04538.1"/>
    <property type="molecule type" value="Genomic_DNA"/>
</dbReference>
<protein>
    <submittedName>
        <fullName evidence="2">Uncharacterized protein</fullName>
    </submittedName>
</protein>
<evidence type="ECO:0000313" key="3">
    <source>
        <dbReference type="Proteomes" id="UP000265520"/>
    </source>
</evidence>
<dbReference type="Proteomes" id="UP000265520">
    <property type="component" value="Unassembled WGS sequence"/>
</dbReference>
<evidence type="ECO:0000256" key="1">
    <source>
        <dbReference type="SAM" id="MobiDB-lite"/>
    </source>
</evidence>
<feature type="non-terminal residue" evidence="2">
    <location>
        <position position="1"/>
    </location>
</feature>
<gene>
    <name evidence="2" type="ORF">A2U01_0025585</name>
</gene>
<feature type="region of interest" description="Disordered" evidence="1">
    <location>
        <begin position="1"/>
        <end position="58"/>
    </location>
</feature>
<reference evidence="2 3" key="1">
    <citation type="journal article" date="2018" name="Front. Plant Sci.">
        <title>Red Clover (Trifolium pratense) and Zigzag Clover (T. medium) - A Picture of Genomic Similarities and Differences.</title>
        <authorList>
            <person name="Dluhosova J."/>
            <person name="Istvanek J."/>
            <person name="Nedelnik J."/>
            <person name="Repkova J."/>
        </authorList>
    </citation>
    <scope>NUCLEOTIDE SEQUENCE [LARGE SCALE GENOMIC DNA]</scope>
    <source>
        <strain evidence="3">cv. 10/8</strain>
        <tissue evidence="2">Leaf</tissue>
    </source>
</reference>
<dbReference type="AlphaFoldDB" id="A0A392NXK0"/>
<organism evidence="2 3">
    <name type="scientific">Trifolium medium</name>
    <dbReference type="NCBI Taxonomy" id="97028"/>
    <lineage>
        <taxon>Eukaryota</taxon>
        <taxon>Viridiplantae</taxon>
        <taxon>Streptophyta</taxon>
        <taxon>Embryophyta</taxon>
        <taxon>Tracheophyta</taxon>
        <taxon>Spermatophyta</taxon>
        <taxon>Magnoliopsida</taxon>
        <taxon>eudicotyledons</taxon>
        <taxon>Gunneridae</taxon>
        <taxon>Pentapetalae</taxon>
        <taxon>rosids</taxon>
        <taxon>fabids</taxon>
        <taxon>Fabales</taxon>
        <taxon>Fabaceae</taxon>
        <taxon>Papilionoideae</taxon>
        <taxon>50 kb inversion clade</taxon>
        <taxon>NPAAA clade</taxon>
        <taxon>Hologalegina</taxon>
        <taxon>IRL clade</taxon>
        <taxon>Trifolieae</taxon>
        <taxon>Trifolium</taxon>
    </lineage>
</organism>
<name>A0A392NXK0_9FABA</name>
<sequence length="104" mass="11786">IKAKEEQQRIEEERKQQEEIAGEKLRTEQENQKGSLEKMDVDPEGIESSKGKEKVSEEPELPAYVVKMQEDIAAQNIKIDSLVANQKEMSSQLATLISLMTPKT</sequence>
<keyword evidence="3" id="KW-1185">Reference proteome</keyword>
<evidence type="ECO:0000313" key="2">
    <source>
        <dbReference type="EMBL" id="MCI04538.1"/>
    </source>
</evidence>
<comment type="caution">
    <text evidence="2">The sequence shown here is derived from an EMBL/GenBank/DDBJ whole genome shotgun (WGS) entry which is preliminary data.</text>
</comment>